<evidence type="ECO:0000313" key="1">
    <source>
        <dbReference type="EMBL" id="KAF3765131.1"/>
    </source>
</evidence>
<name>A0A9P4Y237_CRYP1</name>
<evidence type="ECO:0000313" key="2">
    <source>
        <dbReference type="Proteomes" id="UP000803844"/>
    </source>
</evidence>
<dbReference type="AlphaFoldDB" id="A0A9P4Y237"/>
<dbReference type="GeneID" id="63837760"/>
<dbReference type="RefSeq" id="XP_040776092.1">
    <property type="nucleotide sequence ID" value="XM_040920631.1"/>
</dbReference>
<proteinExistence type="predicted"/>
<reference evidence="1" key="1">
    <citation type="journal article" date="2020" name="Phytopathology">
        <title>Genome sequence of the chestnut blight fungus Cryphonectria parasitica EP155: A fundamental resource for an archetypical invasive plant pathogen.</title>
        <authorList>
            <person name="Crouch J.A."/>
            <person name="Dawe A."/>
            <person name="Aerts A."/>
            <person name="Barry K."/>
            <person name="Churchill A.C.L."/>
            <person name="Grimwood J."/>
            <person name="Hillman B."/>
            <person name="Milgroom M.G."/>
            <person name="Pangilinan J."/>
            <person name="Smith M."/>
            <person name="Salamov A."/>
            <person name="Schmutz J."/>
            <person name="Yadav J."/>
            <person name="Grigoriev I.V."/>
            <person name="Nuss D."/>
        </authorList>
    </citation>
    <scope>NUCLEOTIDE SEQUENCE</scope>
    <source>
        <strain evidence="1">EP155</strain>
    </source>
</reference>
<keyword evidence="2" id="KW-1185">Reference proteome</keyword>
<protein>
    <submittedName>
        <fullName evidence="1">Uncharacterized protein</fullName>
    </submittedName>
</protein>
<organism evidence="1 2">
    <name type="scientific">Cryphonectria parasitica (strain ATCC 38755 / EP155)</name>
    <dbReference type="NCBI Taxonomy" id="660469"/>
    <lineage>
        <taxon>Eukaryota</taxon>
        <taxon>Fungi</taxon>
        <taxon>Dikarya</taxon>
        <taxon>Ascomycota</taxon>
        <taxon>Pezizomycotina</taxon>
        <taxon>Sordariomycetes</taxon>
        <taxon>Sordariomycetidae</taxon>
        <taxon>Diaporthales</taxon>
        <taxon>Cryphonectriaceae</taxon>
        <taxon>Cryphonectria-Endothia species complex</taxon>
        <taxon>Cryphonectria</taxon>
    </lineage>
</organism>
<sequence length="125" mass="14294">MLASLFGYVNTALHGRVRRDFLVETDDQDGLQDRVPKASTETQIDQTIYPSVDHLANVVRNQISGPKSRDTGPTSLHDCGGRLASDQLINQTQWFKIPRHPWEEDTQYSTIPKLKTDRKRHHCLL</sequence>
<accession>A0A9P4Y237</accession>
<dbReference type="Proteomes" id="UP000803844">
    <property type="component" value="Unassembled WGS sequence"/>
</dbReference>
<dbReference type="EMBL" id="MU032348">
    <property type="protein sequence ID" value="KAF3765131.1"/>
    <property type="molecule type" value="Genomic_DNA"/>
</dbReference>
<comment type="caution">
    <text evidence="1">The sequence shown here is derived from an EMBL/GenBank/DDBJ whole genome shotgun (WGS) entry which is preliminary data.</text>
</comment>
<gene>
    <name evidence="1" type="ORF">M406DRAFT_331441</name>
</gene>